<keyword evidence="1" id="KW-0732">Signal</keyword>
<organism evidence="2 3">
    <name type="scientific">Hirsutella minnesotensis 3608</name>
    <dbReference type="NCBI Taxonomy" id="1043627"/>
    <lineage>
        <taxon>Eukaryota</taxon>
        <taxon>Fungi</taxon>
        <taxon>Dikarya</taxon>
        <taxon>Ascomycota</taxon>
        <taxon>Pezizomycotina</taxon>
        <taxon>Sordariomycetes</taxon>
        <taxon>Hypocreomycetidae</taxon>
        <taxon>Hypocreales</taxon>
        <taxon>Ophiocordycipitaceae</taxon>
        <taxon>Hirsutella</taxon>
    </lineage>
</organism>
<name>A0A0F7ZGX9_9HYPO</name>
<dbReference type="EMBL" id="KQ030566">
    <property type="protein sequence ID" value="KJZ71671.1"/>
    <property type="molecule type" value="Genomic_DNA"/>
</dbReference>
<dbReference type="AlphaFoldDB" id="A0A0F7ZGX9"/>
<evidence type="ECO:0000313" key="2">
    <source>
        <dbReference type="EMBL" id="KJZ71671.1"/>
    </source>
</evidence>
<keyword evidence="3" id="KW-1185">Reference proteome</keyword>
<protein>
    <submittedName>
        <fullName evidence="2">Uncharacterized protein</fullName>
    </submittedName>
</protein>
<accession>A0A0F7ZGX9</accession>
<dbReference type="Proteomes" id="UP000054481">
    <property type="component" value="Unassembled WGS sequence"/>
</dbReference>
<sequence>MVLVVYAKLFCIVCVPYSGMHSQRDTCEEGAALVYGSYCQPNYLRVAYGNGTHTRVSRSRRRLEERQKDASYAPFPPRLEILAGWHFTLYHCIQPEPLVCQLQAGGWKPAHYTSVYAAGSSILRTCLEDLDVNVA</sequence>
<feature type="chain" id="PRO_5002525716" evidence="1">
    <location>
        <begin position="23"/>
        <end position="135"/>
    </location>
</feature>
<feature type="signal peptide" evidence="1">
    <location>
        <begin position="1"/>
        <end position="22"/>
    </location>
</feature>
<reference evidence="2 3" key="1">
    <citation type="journal article" date="2014" name="Genome Biol. Evol.">
        <title>Comparative genomics and transcriptomics analyses reveal divergent lifestyle features of nematode endoparasitic fungus Hirsutella minnesotensis.</title>
        <authorList>
            <person name="Lai Y."/>
            <person name="Liu K."/>
            <person name="Zhang X."/>
            <person name="Zhang X."/>
            <person name="Li K."/>
            <person name="Wang N."/>
            <person name="Shu C."/>
            <person name="Wu Y."/>
            <person name="Wang C."/>
            <person name="Bushley K.E."/>
            <person name="Xiang M."/>
            <person name="Liu X."/>
        </authorList>
    </citation>
    <scope>NUCLEOTIDE SEQUENCE [LARGE SCALE GENOMIC DNA]</scope>
    <source>
        <strain evidence="2 3">3608</strain>
    </source>
</reference>
<proteinExistence type="predicted"/>
<evidence type="ECO:0000313" key="3">
    <source>
        <dbReference type="Proteomes" id="UP000054481"/>
    </source>
</evidence>
<gene>
    <name evidence="2" type="ORF">HIM_08932</name>
</gene>
<evidence type="ECO:0000256" key="1">
    <source>
        <dbReference type="SAM" id="SignalP"/>
    </source>
</evidence>